<gene>
    <name evidence="9" type="ORF">ENK01_00065</name>
</gene>
<feature type="non-terminal residue" evidence="9">
    <location>
        <position position="286"/>
    </location>
</feature>
<evidence type="ECO:0000256" key="6">
    <source>
        <dbReference type="ARBA" id="ARBA00023136"/>
    </source>
</evidence>
<feature type="transmembrane region" description="Helical" evidence="8">
    <location>
        <begin position="107"/>
        <end position="127"/>
    </location>
</feature>
<dbReference type="GO" id="GO:0046872">
    <property type="term" value="F:metal ion binding"/>
    <property type="evidence" value="ECO:0007669"/>
    <property type="project" value="UniProtKB-KW"/>
</dbReference>
<dbReference type="InterPro" id="IPR000715">
    <property type="entry name" value="Glycosyl_transferase_4"/>
</dbReference>
<feature type="transmembrane region" description="Helical" evidence="8">
    <location>
        <begin position="242"/>
        <end position="264"/>
    </location>
</feature>
<feature type="transmembrane region" description="Helical" evidence="8">
    <location>
        <begin position="189"/>
        <end position="206"/>
    </location>
</feature>
<feature type="transmembrane region" description="Helical" evidence="8">
    <location>
        <begin position="50"/>
        <end position="70"/>
    </location>
</feature>
<feature type="transmembrane region" description="Helical" evidence="8">
    <location>
        <begin position="76"/>
        <end position="95"/>
    </location>
</feature>
<feature type="binding site" evidence="7">
    <location>
        <position position="218"/>
    </location>
    <ligand>
        <name>Mg(2+)</name>
        <dbReference type="ChEBI" id="CHEBI:18420"/>
    </ligand>
</feature>
<evidence type="ECO:0000256" key="3">
    <source>
        <dbReference type="ARBA" id="ARBA00022679"/>
    </source>
</evidence>
<dbReference type="PANTHER" id="PTHR22926:SF3">
    <property type="entry name" value="UNDECAPRENYL-PHOSPHATE ALPHA-N-ACETYLGLUCOSAMINYL 1-PHOSPHATE TRANSFERASE"/>
    <property type="match status" value="1"/>
</dbReference>
<dbReference type="AlphaFoldDB" id="A0A7V5U0P9"/>
<comment type="caution">
    <text evidence="9">The sequence shown here is derived from an EMBL/GenBank/DDBJ whole genome shotgun (WGS) entry which is preliminary data.</text>
</comment>
<reference evidence="9" key="1">
    <citation type="journal article" date="2020" name="mSystems">
        <title>Genome- and Community-Level Interaction Insights into Carbon Utilization and Element Cycling Functions of Hydrothermarchaeota in Hydrothermal Sediment.</title>
        <authorList>
            <person name="Zhou Z."/>
            <person name="Liu Y."/>
            <person name="Xu W."/>
            <person name="Pan J."/>
            <person name="Luo Z.H."/>
            <person name="Li M."/>
        </authorList>
    </citation>
    <scope>NUCLEOTIDE SEQUENCE [LARGE SCALE GENOMIC DNA]</scope>
    <source>
        <strain evidence="9">HyVt-538</strain>
    </source>
</reference>
<keyword evidence="5 8" id="KW-1133">Transmembrane helix</keyword>
<feature type="binding site" evidence="7">
    <location>
        <position position="157"/>
    </location>
    <ligand>
        <name>Mg(2+)</name>
        <dbReference type="ChEBI" id="CHEBI:18420"/>
    </ligand>
</feature>
<comment type="subcellular location">
    <subcellularLocation>
        <location evidence="1">Cell membrane</location>
        <topology evidence="1">Multi-pass membrane protein</topology>
    </subcellularLocation>
</comment>
<name>A0A7V5U0P9_9PROT</name>
<evidence type="ECO:0000256" key="7">
    <source>
        <dbReference type="PIRSR" id="PIRSR600715-1"/>
    </source>
</evidence>
<dbReference type="GO" id="GO:0009103">
    <property type="term" value="P:lipopolysaccharide biosynthetic process"/>
    <property type="evidence" value="ECO:0007669"/>
    <property type="project" value="TreeGrafter"/>
</dbReference>
<proteinExistence type="predicted"/>
<comment type="cofactor">
    <cofactor evidence="7">
        <name>Mg(2+)</name>
        <dbReference type="ChEBI" id="CHEBI:18420"/>
    </cofactor>
</comment>
<feature type="transmembrane region" description="Helical" evidence="8">
    <location>
        <begin position="213"/>
        <end position="236"/>
    </location>
</feature>
<keyword evidence="2" id="KW-1003">Cell membrane</keyword>
<dbReference type="PANTHER" id="PTHR22926">
    <property type="entry name" value="PHOSPHO-N-ACETYLMURAMOYL-PENTAPEPTIDE-TRANSFERASE"/>
    <property type="match status" value="1"/>
</dbReference>
<accession>A0A7V5U0P9</accession>
<evidence type="ECO:0000313" key="9">
    <source>
        <dbReference type="EMBL" id="HHI88319.1"/>
    </source>
</evidence>
<evidence type="ECO:0000256" key="4">
    <source>
        <dbReference type="ARBA" id="ARBA00022692"/>
    </source>
</evidence>
<feature type="transmembrane region" description="Helical" evidence="8">
    <location>
        <begin position="6"/>
        <end position="29"/>
    </location>
</feature>
<evidence type="ECO:0000256" key="5">
    <source>
        <dbReference type="ARBA" id="ARBA00022989"/>
    </source>
</evidence>
<feature type="transmembrane region" description="Helical" evidence="8">
    <location>
        <begin position="164"/>
        <end position="183"/>
    </location>
</feature>
<feature type="transmembrane region" description="Helical" evidence="8">
    <location>
        <begin position="133"/>
        <end position="152"/>
    </location>
</feature>
<keyword evidence="3" id="KW-0808">Transferase</keyword>
<organism evidence="9">
    <name type="scientific">Hellea balneolensis</name>
    <dbReference type="NCBI Taxonomy" id="287478"/>
    <lineage>
        <taxon>Bacteria</taxon>
        <taxon>Pseudomonadati</taxon>
        <taxon>Pseudomonadota</taxon>
        <taxon>Alphaproteobacteria</taxon>
        <taxon>Maricaulales</taxon>
        <taxon>Robiginitomaculaceae</taxon>
        <taxon>Hellea</taxon>
    </lineage>
</organism>
<dbReference type="GO" id="GO:0071555">
    <property type="term" value="P:cell wall organization"/>
    <property type="evidence" value="ECO:0007669"/>
    <property type="project" value="TreeGrafter"/>
</dbReference>
<evidence type="ECO:0008006" key="10">
    <source>
        <dbReference type="Google" id="ProtNLM"/>
    </source>
</evidence>
<evidence type="ECO:0000256" key="2">
    <source>
        <dbReference type="ARBA" id="ARBA00022475"/>
    </source>
</evidence>
<protein>
    <recommendedName>
        <fullName evidence="10">Undecaprenyl/decaprenyl-phosphate alpha-N-acetylglucosaminyl 1-phosphate transferase</fullName>
    </recommendedName>
</protein>
<keyword evidence="4 8" id="KW-0812">Transmembrane</keyword>
<evidence type="ECO:0000256" key="8">
    <source>
        <dbReference type="SAM" id="Phobius"/>
    </source>
</evidence>
<dbReference type="GO" id="GO:0016780">
    <property type="term" value="F:phosphotransferase activity, for other substituted phosphate groups"/>
    <property type="evidence" value="ECO:0007669"/>
    <property type="project" value="InterPro"/>
</dbReference>
<dbReference type="GO" id="GO:0005886">
    <property type="term" value="C:plasma membrane"/>
    <property type="evidence" value="ECO:0007669"/>
    <property type="project" value="UniProtKB-SubCell"/>
</dbReference>
<dbReference type="Proteomes" id="UP000885806">
    <property type="component" value="Unassembled WGS sequence"/>
</dbReference>
<keyword evidence="6 8" id="KW-0472">Membrane</keyword>
<dbReference type="GO" id="GO:0044038">
    <property type="term" value="P:cell wall macromolecule biosynthetic process"/>
    <property type="evidence" value="ECO:0007669"/>
    <property type="project" value="TreeGrafter"/>
</dbReference>
<dbReference type="Pfam" id="PF00953">
    <property type="entry name" value="Glycos_transf_4"/>
    <property type="match status" value="1"/>
</dbReference>
<sequence>MSFEAPWAIVLHLGGFALFLSLAVSGFMIEVGILDKPGPRSSHVRPTPTAGGLGIVAGLAAALFGLAVFYPNFADQRLLGGVAALVLAIGVLGLVDDVWTLKTRTKFLLVIVLALLLVTLTGPPQAFPVMRGGLAIPALVGYFGAVLWLFVMSNGVNFMDGTNGLMGLCMMIAAATLSLIALLVHAQTAAILSGALAAALVGFLPYNLRNRALIFSGDVGALTVGFVYGAATLILVREASQAGLLYLGPLLVLPFLTDIFLTLLRRALRGDNLLKPHRTHLYQRLV</sequence>
<dbReference type="EMBL" id="DROP01000004">
    <property type="protein sequence ID" value="HHI88319.1"/>
    <property type="molecule type" value="Genomic_DNA"/>
</dbReference>
<keyword evidence="7" id="KW-0479">Metal-binding</keyword>
<evidence type="ECO:0000256" key="1">
    <source>
        <dbReference type="ARBA" id="ARBA00004651"/>
    </source>
</evidence>
<keyword evidence="7" id="KW-0460">Magnesium</keyword>